<evidence type="ECO:0000256" key="2">
    <source>
        <dbReference type="SAM" id="SignalP"/>
    </source>
</evidence>
<gene>
    <name evidence="3" type="ORF">C7S10_10245</name>
</gene>
<keyword evidence="4" id="KW-1185">Reference proteome</keyword>
<dbReference type="Proteomes" id="UP000244867">
    <property type="component" value="Unassembled WGS sequence"/>
</dbReference>
<feature type="signal peptide" evidence="2">
    <location>
        <begin position="1"/>
        <end position="38"/>
    </location>
</feature>
<feature type="chain" id="PRO_5015311201" evidence="2">
    <location>
        <begin position="39"/>
        <end position="562"/>
    </location>
</feature>
<proteinExistence type="predicted"/>
<protein>
    <submittedName>
        <fullName evidence="3">Uncharacterized protein</fullName>
    </submittedName>
</protein>
<evidence type="ECO:0000256" key="1">
    <source>
        <dbReference type="SAM" id="MobiDB-lite"/>
    </source>
</evidence>
<accession>A0A2R7YYC7</accession>
<sequence>MGQRAGTTRGRGRRAALVTATVGALVTALLLVPGAAQAAPPANDAFAAAADLGSAVPAVAVGSNVEATTEAGEPLVRGASEATGTIWWRWTAPATARYRVDLCATTPVFTATLAVFSGASVSGLTNVTAVGDGLTGAAPNSYLGGKCADLDLPAAAFDAVAGTTYSIAVGGVGGSTSSSIALALSRPAPNDDHANAVDLGSAVPATGSGSNVGASVEAGEPLTRNIFQASGTIWWTWTPPVTARYRVDICSSSPVLVGTLGVFTGPNVAALANASSVGTGRTAATPDYPGGQCPDTRVVAVAFDAVVGTTYAIAAGGAGGTTSSNIVLHLSRPAVNDNFANALDLGSAVPASATGSNVGASDEVGEPLARGGVTGTGTVWWSWTAPAAGRYRVDLCSTQPAFNGTLAVYTGTAVIALTNRTTLGTGRTPAAKPYPGGQCATSSLPAAAFDATAGTTYRFAAGGSAGASSPKLVLRVSRAVQSCADASRALRSARSTLARAVRKTAVATRRARAATRLAKAQPSAKHAAAAKKAKARATKARAKQRAAARDLRQAKAARAKAC</sequence>
<feature type="region of interest" description="Disordered" evidence="1">
    <location>
        <begin position="524"/>
        <end position="562"/>
    </location>
</feature>
<name>A0A2R7YYC7_9ACTN</name>
<evidence type="ECO:0000313" key="4">
    <source>
        <dbReference type="Proteomes" id="UP000244867"/>
    </source>
</evidence>
<keyword evidence="2" id="KW-0732">Signal</keyword>
<dbReference type="EMBL" id="PYXZ01000003">
    <property type="protein sequence ID" value="PUA81382.1"/>
    <property type="molecule type" value="Genomic_DNA"/>
</dbReference>
<dbReference type="PROSITE" id="PS51318">
    <property type="entry name" value="TAT"/>
    <property type="match status" value="1"/>
</dbReference>
<feature type="compositionally biased region" description="Basic residues" evidence="1">
    <location>
        <begin position="528"/>
        <end position="546"/>
    </location>
</feature>
<reference evidence="3 4" key="1">
    <citation type="submission" date="2018-03" db="EMBL/GenBank/DDBJ databases">
        <authorList>
            <person name="Keele B.F."/>
        </authorList>
    </citation>
    <scope>NUCLEOTIDE SEQUENCE [LARGE SCALE GENOMIC DNA]</scope>
    <source>
        <strain evidence="3 4">IB-3</strain>
    </source>
</reference>
<dbReference type="AlphaFoldDB" id="A0A2R7YYC7"/>
<dbReference type="RefSeq" id="WP_108344323.1">
    <property type="nucleotide sequence ID" value="NZ_PYXZ01000003.1"/>
</dbReference>
<dbReference type="InterPro" id="IPR006311">
    <property type="entry name" value="TAT_signal"/>
</dbReference>
<dbReference type="OrthoDB" id="5116909at2"/>
<comment type="caution">
    <text evidence="3">The sequence shown here is derived from an EMBL/GenBank/DDBJ whole genome shotgun (WGS) entry which is preliminary data.</text>
</comment>
<organism evidence="3 4">
    <name type="scientific">Nocardioides currus</name>
    <dbReference type="NCBI Taxonomy" id="2133958"/>
    <lineage>
        <taxon>Bacteria</taxon>
        <taxon>Bacillati</taxon>
        <taxon>Actinomycetota</taxon>
        <taxon>Actinomycetes</taxon>
        <taxon>Propionibacteriales</taxon>
        <taxon>Nocardioidaceae</taxon>
        <taxon>Nocardioides</taxon>
    </lineage>
</organism>
<evidence type="ECO:0000313" key="3">
    <source>
        <dbReference type="EMBL" id="PUA81382.1"/>
    </source>
</evidence>